<sequence length="114" mass="13252">MAHTSTSEFTSGSSVNVEEIREVREREKREMQGLNDRLADYIAQVRFLEAQNRKLSHELERLKKAMHAPGIRMMYEKEIAQMQAIDAKRDYGNTEEDVRGLTADLTRIRNRNGL</sequence>
<dbReference type="Proteomes" id="UP001176961">
    <property type="component" value="Unassembled WGS sequence"/>
</dbReference>
<organism evidence="5 6">
    <name type="scientific">Cylicocyclus nassatus</name>
    <name type="common">Nematode worm</name>
    <dbReference type="NCBI Taxonomy" id="53992"/>
    <lineage>
        <taxon>Eukaryota</taxon>
        <taxon>Metazoa</taxon>
        <taxon>Ecdysozoa</taxon>
        <taxon>Nematoda</taxon>
        <taxon>Chromadorea</taxon>
        <taxon>Rhabditida</taxon>
        <taxon>Rhabditina</taxon>
        <taxon>Rhabditomorpha</taxon>
        <taxon>Strongyloidea</taxon>
        <taxon>Strongylidae</taxon>
        <taxon>Cylicocyclus</taxon>
    </lineage>
</organism>
<name>A0AA36M5Z7_CYLNA</name>
<evidence type="ECO:0000313" key="6">
    <source>
        <dbReference type="Proteomes" id="UP001176961"/>
    </source>
</evidence>
<dbReference type="PANTHER" id="PTHR45721:SF1">
    <property type="entry name" value="INTERMEDIATE FILAMENT PROTEIN IFC-2"/>
    <property type="match status" value="1"/>
</dbReference>
<dbReference type="GO" id="GO:0090435">
    <property type="term" value="P:protein localization to nuclear envelope"/>
    <property type="evidence" value="ECO:0007669"/>
    <property type="project" value="TreeGrafter"/>
</dbReference>
<evidence type="ECO:0000256" key="1">
    <source>
        <dbReference type="ARBA" id="ARBA00022754"/>
    </source>
</evidence>
<dbReference type="PROSITE" id="PS51842">
    <property type="entry name" value="IF_ROD_2"/>
    <property type="match status" value="1"/>
</dbReference>
<dbReference type="SUPFAM" id="SSF64593">
    <property type="entry name" value="Intermediate filament protein, coiled coil region"/>
    <property type="match status" value="1"/>
</dbReference>
<proteinExistence type="predicted"/>
<gene>
    <name evidence="5" type="ORF">CYNAS_LOCUS11269</name>
</gene>
<evidence type="ECO:0000259" key="4">
    <source>
        <dbReference type="PROSITE" id="PS51842"/>
    </source>
</evidence>
<keyword evidence="2 3" id="KW-0175">Coiled coil</keyword>
<evidence type="ECO:0000256" key="2">
    <source>
        <dbReference type="ARBA" id="ARBA00023054"/>
    </source>
</evidence>
<dbReference type="PANTHER" id="PTHR45721">
    <property type="entry name" value="LAMIN DM0-RELATED"/>
    <property type="match status" value="1"/>
</dbReference>
<dbReference type="GO" id="GO:0005882">
    <property type="term" value="C:intermediate filament"/>
    <property type="evidence" value="ECO:0007669"/>
    <property type="project" value="UniProtKB-KW"/>
</dbReference>
<dbReference type="GO" id="GO:0006998">
    <property type="term" value="P:nuclear envelope organization"/>
    <property type="evidence" value="ECO:0007669"/>
    <property type="project" value="TreeGrafter"/>
</dbReference>
<accession>A0AA36M5Z7</accession>
<dbReference type="GO" id="GO:0005200">
    <property type="term" value="F:structural constituent of cytoskeleton"/>
    <property type="evidence" value="ECO:0007669"/>
    <property type="project" value="TreeGrafter"/>
</dbReference>
<dbReference type="AlphaFoldDB" id="A0AA36M5Z7"/>
<dbReference type="GO" id="GO:0051664">
    <property type="term" value="P:nuclear pore localization"/>
    <property type="evidence" value="ECO:0007669"/>
    <property type="project" value="TreeGrafter"/>
</dbReference>
<dbReference type="Pfam" id="PF00038">
    <property type="entry name" value="Filament"/>
    <property type="match status" value="1"/>
</dbReference>
<comment type="caution">
    <text evidence="5">The sequence shown here is derived from an EMBL/GenBank/DDBJ whole genome shotgun (WGS) entry which is preliminary data.</text>
</comment>
<evidence type="ECO:0000313" key="5">
    <source>
        <dbReference type="EMBL" id="CAJ0599286.1"/>
    </source>
</evidence>
<keyword evidence="1" id="KW-0403">Intermediate filament</keyword>
<dbReference type="GO" id="GO:0031507">
    <property type="term" value="P:heterochromatin formation"/>
    <property type="evidence" value="ECO:0007669"/>
    <property type="project" value="TreeGrafter"/>
</dbReference>
<reference evidence="5" key="1">
    <citation type="submission" date="2023-07" db="EMBL/GenBank/DDBJ databases">
        <authorList>
            <consortium name="CYATHOMIX"/>
        </authorList>
    </citation>
    <scope>NUCLEOTIDE SEQUENCE</scope>
    <source>
        <strain evidence="5">N/A</strain>
    </source>
</reference>
<dbReference type="GO" id="GO:0007097">
    <property type="term" value="P:nuclear migration"/>
    <property type="evidence" value="ECO:0007669"/>
    <property type="project" value="TreeGrafter"/>
</dbReference>
<evidence type="ECO:0000256" key="3">
    <source>
        <dbReference type="SAM" id="Coils"/>
    </source>
</evidence>
<dbReference type="InterPro" id="IPR039008">
    <property type="entry name" value="IF_rod_dom"/>
</dbReference>
<dbReference type="GO" id="GO:0005652">
    <property type="term" value="C:nuclear lamina"/>
    <property type="evidence" value="ECO:0007669"/>
    <property type="project" value="TreeGrafter"/>
</dbReference>
<feature type="coiled-coil region" evidence="3">
    <location>
        <begin position="17"/>
        <end position="65"/>
    </location>
</feature>
<dbReference type="EMBL" id="CATQJL010000223">
    <property type="protein sequence ID" value="CAJ0599286.1"/>
    <property type="molecule type" value="Genomic_DNA"/>
</dbReference>
<protein>
    <recommendedName>
        <fullName evidence="4">IF rod domain-containing protein</fullName>
    </recommendedName>
</protein>
<feature type="domain" description="IF rod" evidence="4">
    <location>
        <begin position="27"/>
        <end position="114"/>
    </location>
</feature>
<keyword evidence="6" id="KW-1185">Reference proteome</keyword>